<accession>A0AAU7EKQ6</accession>
<evidence type="ECO:0000313" key="5">
    <source>
        <dbReference type="Proteomes" id="UP001224325"/>
    </source>
</evidence>
<evidence type="ECO:0000256" key="1">
    <source>
        <dbReference type="ARBA" id="ARBA00005213"/>
    </source>
</evidence>
<dbReference type="PANTHER" id="PTHR47271:SF2">
    <property type="entry name" value="ARGININE DEIMINASE"/>
    <property type="match status" value="1"/>
</dbReference>
<dbReference type="Gene3D" id="3.75.10.10">
    <property type="entry name" value="L-arginine/glycine Amidinotransferase, Chain A"/>
    <property type="match status" value="1"/>
</dbReference>
<dbReference type="EC" id="3.5.3.6" evidence="2"/>
<evidence type="ECO:0000256" key="2">
    <source>
        <dbReference type="ARBA" id="ARBA00012171"/>
    </source>
</evidence>
<dbReference type="EMBL" id="CP155618">
    <property type="protein sequence ID" value="XBL16258.1"/>
    <property type="molecule type" value="Genomic_DNA"/>
</dbReference>
<reference evidence="4" key="1">
    <citation type="submission" date="2024-04" db="EMBL/GenBank/DDBJ databases">
        <title>Mariniflexile litorale, isolated from the shallow sediments of the Sea of Japan.</title>
        <authorList>
            <person name="Romanenko L."/>
            <person name="Isaeva M."/>
        </authorList>
    </citation>
    <scope>NUCLEOTIDE SEQUENCE [LARGE SCALE GENOMIC DNA]</scope>
    <source>
        <strain evidence="4">KMM 9835</strain>
    </source>
</reference>
<comment type="catalytic activity">
    <reaction evidence="3">
        <text>L-arginine + H2O = L-citrulline + NH4(+)</text>
        <dbReference type="Rhea" id="RHEA:19597"/>
        <dbReference type="ChEBI" id="CHEBI:15377"/>
        <dbReference type="ChEBI" id="CHEBI:28938"/>
        <dbReference type="ChEBI" id="CHEBI:32682"/>
        <dbReference type="ChEBI" id="CHEBI:57743"/>
        <dbReference type="EC" id="3.5.3.6"/>
    </reaction>
</comment>
<evidence type="ECO:0000313" key="4">
    <source>
        <dbReference type="EMBL" id="XBL16258.1"/>
    </source>
</evidence>
<dbReference type="GO" id="GO:0016990">
    <property type="term" value="F:arginine deiminase activity"/>
    <property type="evidence" value="ECO:0007669"/>
    <property type="project" value="UniProtKB-EC"/>
</dbReference>
<keyword evidence="5" id="KW-1185">Reference proteome</keyword>
<sequence length="304" mass="35084">MLQLNIKDETSRLRAVILGTAESNGPTPSVEDCYDPKSIEHVLAGTYPKEADMVLEIDAVAKVFEKYDVQVFRPQVINSCNQIFSRDISFVIEDKIIRANILPNREAEIEAIRYVWNQIDRKNRIILPPECHVEGGDVIPWNDYIFIGTYSGEDYPELITARTNMDAVIAIQELFPHKTVKSFELRKSNTNAKENALHLDCCFQPIGKGKAIIHKNGFLIEREYEWLVNFFGKSNVFEITKDEMYNMYSNIFSISEEVIISEKSFIRLNTWLRQEGFIVEEVPYSEISKQEGLLRCSTMPLIRE</sequence>
<dbReference type="SUPFAM" id="SSF55909">
    <property type="entry name" value="Pentein"/>
    <property type="match status" value="1"/>
</dbReference>
<dbReference type="Pfam" id="PF19420">
    <property type="entry name" value="DDAH_eukar"/>
    <property type="match status" value="1"/>
</dbReference>
<comment type="pathway">
    <text evidence="1">Amino-acid degradation; L-arginine degradation via ADI pathway; carbamoyl phosphate from L-arginine: step 1/2.</text>
</comment>
<dbReference type="AlphaFoldDB" id="A0AAU7EKQ6"/>
<organism evidence="4 5">
    <name type="scientific">Mariniflexile litorale</name>
    <dbReference type="NCBI Taxonomy" id="3045158"/>
    <lineage>
        <taxon>Bacteria</taxon>
        <taxon>Pseudomonadati</taxon>
        <taxon>Bacteroidota</taxon>
        <taxon>Flavobacteriia</taxon>
        <taxon>Flavobacteriales</taxon>
        <taxon>Flavobacteriaceae</taxon>
        <taxon>Mariniflexile</taxon>
    </lineage>
</organism>
<name>A0AAU7EKQ6_9FLAO</name>
<dbReference type="PANTHER" id="PTHR47271">
    <property type="entry name" value="ARGININE DEIMINASE"/>
    <property type="match status" value="1"/>
</dbReference>
<dbReference type="RefSeq" id="WP_308993078.1">
    <property type="nucleotide sequence ID" value="NZ_CP155618.1"/>
</dbReference>
<dbReference type="GO" id="GO:0019546">
    <property type="term" value="P:L-arginine deiminase pathway"/>
    <property type="evidence" value="ECO:0007669"/>
    <property type="project" value="TreeGrafter"/>
</dbReference>
<proteinExistence type="predicted"/>
<evidence type="ECO:0000256" key="3">
    <source>
        <dbReference type="ARBA" id="ARBA00049429"/>
    </source>
</evidence>
<dbReference type="KEGG" id="mlil:QLS71_010865"/>
<protein>
    <recommendedName>
        <fullName evidence="2">arginine deiminase</fullName>
        <ecNumber evidence="2">3.5.3.6</ecNumber>
    </recommendedName>
</protein>
<dbReference type="Proteomes" id="UP001224325">
    <property type="component" value="Chromosome"/>
</dbReference>
<gene>
    <name evidence="4" type="ORF">QLS71_010865</name>
</gene>